<name>A0A078LDN7_CITKO</name>
<organism evidence="1">
    <name type="scientific">Citrobacter koseri</name>
    <name type="common">Citrobacter diversus</name>
    <dbReference type="NCBI Taxonomy" id="545"/>
    <lineage>
        <taxon>Bacteria</taxon>
        <taxon>Pseudomonadati</taxon>
        <taxon>Pseudomonadota</taxon>
        <taxon>Gammaproteobacteria</taxon>
        <taxon>Enterobacterales</taxon>
        <taxon>Enterobacteriaceae</taxon>
        <taxon>Citrobacter</taxon>
    </lineage>
</organism>
<dbReference type="PATRIC" id="fig|545.12.peg.344"/>
<dbReference type="EMBL" id="LK931336">
    <property type="protein sequence ID" value="CDZ82284.1"/>
    <property type="molecule type" value="Genomic_DNA"/>
</dbReference>
<gene>
    <name evidence="1" type="ORF">BN1086_00356</name>
</gene>
<proteinExistence type="predicted"/>
<reference evidence="1" key="1">
    <citation type="submission" date="2014-06" db="EMBL/GenBank/DDBJ databases">
        <authorList>
            <person name="Urmite Genomes Urmite Genomes"/>
        </authorList>
    </citation>
    <scope>NUCLEOTIDE SEQUENCE</scope>
</reference>
<dbReference type="AlphaFoldDB" id="A0A078LDN7"/>
<evidence type="ECO:0000313" key="1">
    <source>
        <dbReference type="EMBL" id="CDZ82284.1"/>
    </source>
</evidence>
<accession>A0A078LDN7</accession>
<evidence type="ECO:0008006" key="2">
    <source>
        <dbReference type="Google" id="ProtNLM"/>
    </source>
</evidence>
<protein>
    <recommendedName>
        <fullName evidence="2">Prophage protein</fullName>
    </recommendedName>
</protein>
<sequence>MNRTEQTPQLTPEDAAQRIRVLKDENEYLRKRFEEVDLYFGRNLVVMKATVIEWRATGDARNGMAWIYNTLCGPGELPPQEEKEAQEYFNRETEVIDRKLAALYHWFRKYHRTHAAPDQTTTGGTSD</sequence>